<dbReference type="InterPro" id="IPR027387">
    <property type="entry name" value="Cytb/b6-like_sf"/>
</dbReference>
<feature type="transmembrane region" description="Helical" evidence="1">
    <location>
        <begin position="21"/>
        <end position="39"/>
    </location>
</feature>
<feature type="transmembrane region" description="Helical" evidence="1">
    <location>
        <begin position="98"/>
        <end position="120"/>
    </location>
</feature>
<keyword evidence="1" id="KW-0472">Membrane</keyword>
<keyword evidence="1" id="KW-0812">Transmembrane</keyword>
<feature type="transmembrane region" description="Helical" evidence="1">
    <location>
        <begin position="210"/>
        <end position="228"/>
    </location>
</feature>
<dbReference type="InterPro" id="IPR025495">
    <property type="entry name" value="DUF4386"/>
</dbReference>
<dbReference type="AlphaFoldDB" id="A0A7C9FZP2"/>
<proteinExistence type="predicted"/>
<name>A0A7C9FZP2_9BACT</name>
<feature type="transmembrane region" description="Helical" evidence="1">
    <location>
        <begin position="178"/>
        <end position="198"/>
    </location>
</feature>
<keyword evidence="3" id="KW-1185">Reference proteome</keyword>
<feature type="transmembrane region" description="Helical" evidence="1">
    <location>
        <begin position="59"/>
        <end position="86"/>
    </location>
</feature>
<dbReference type="Proteomes" id="UP000479293">
    <property type="component" value="Unassembled WGS sequence"/>
</dbReference>
<evidence type="ECO:0000313" key="3">
    <source>
        <dbReference type="Proteomes" id="UP000479293"/>
    </source>
</evidence>
<dbReference type="EMBL" id="WHLY01000004">
    <property type="protein sequence ID" value="MPR37233.1"/>
    <property type="molecule type" value="Genomic_DNA"/>
</dbReference>
<dbReference type="Pfam" id="PF14329">
    <property type="entry name" value="DUF4386"/>
    <property type="match status" value="1"/>
</dbReference>
<keyword evidence="1" id="KW-1133">Transmembrane helix</keyword>
<sequence length="239" mass="26898">MNKHTSTAWEPSRKLGRIAGVLYLIIVICGFLGIMYAPSQVMVRGDAPATMHNLLNHEFLFRAGMASQLLSSVVFILLVLALYRIFRGIHARRAQLMVVLVLVQIPLVFLGEGFHLAALMTAKGELMPSLALIQRQETVYLFLRIYTYGSIILPMVFWGLWLIPFGQLVIQSGYLPKILGIWLILGGVAYVIEVIDYLLLAERLSFVTDYFFVFHSVAELGTMAWLLAKGIQVKERSHS</sequence>
<dbReference type="Gene3D" id="1.20.810.10">
    <property type="entry name" value="Cytochrome Bc1 Complex, Chain C"/>
    <property type="match status" value="1"/>
</dbReference>
<accession>A0A7C9FZP2</accession>
<comment type="caution">
    <text evidence="2">The sequence shown here is derived from an EMBL/GenBank/DDBJ whole genome shotgun (WGS) entry which is preliminary data.</text>
</comment>
<dbReference type="RefSeq" id="WP_152766561.1">
    <property type="nucleotide sequence ID" value="NZ_WHLY01000004.1"/>
</dbReference>
<gene>
    <name evidence="2" type="ORF">GBK04_28845</name>
</gene>
<evidence type="ECO:0000256" key="1">
    <source>
        <dbReference type="SAM" id="Phobius"/>
    </source>
</evidence>
<protein>
    <submittedName>
        <fullName evidence="2">DUF4386 family protein</fullName>
    </submittedName>
</protein>
<evidence type="ECO:0000313" key="2">
    <source>
        <dbReference type="EMBL" id="MPR37233.1"/>
    </source>
</evidence>
<reference evidence="2 3" key="1">
    <citation type="submission" date="2019-10" db="EMBL/GenBank/DDBJ databases">
        <title>Draft Genome Sequence of Cytophagaceae sp. SJW1-29.</title>
        <authorList>
            <person name="Choi A."/>
        </authorList>
    </citation>
    <scope>NUCLEOTIDE SEQUENCE [LARGE SCALE GENOMIC DNA]</scope>
    <source>
        <strain evidence="2 3">SJW1-29</strain>
    </source>
</reference>
<organism evidence="2 3">
    <name type="scientific">Salmonirosea aquatica</name>
    <dbReference type="NCBI Taxonomy" id="2654236"/>
    <lineage>
        <taxon>Bacteria</taxon>
        <taxon>Pseudomonadati</taxon>
        <taxon>Bacteroidota</taxon>
        <taxon>Cytophagia</taxon>
        <taxon>Cytophagales</taxon>
        <taxon>Spirosomataceae</taxon>
        <taxon>Salmonirosea</taxon>
    </lineage>
</organism>
<feature type="transmembrane region" description="Helical" evidence="1">
    <location>
        <begin position="145"/>
        <end position="166"/>
    </location>
</feature>